<dbReference type="Pfam" id="PF19056">
    <property type="entry name" value="WD40_2"/>
    <property type="match status" value="1"/>
</dbReference>
<keyword evidence="3" id="KW-0175">Coiled coil</keyword>
<keyword evidence="2" id="KW-0344">Guanine-nucleotide releasing factor</keyword>
<organism evidence="5">
    <name type="scientific">Culicoides sonorensis</name>
    <name type="common">Biting midge</name>
    <dbReference type="NCBI Taxonomy" id="179676"/>
    <lineage>
        <taxon>Eukaryota</taxon>
        <taxon>Metazoa</taxon>
        <taxon>Ecdysozoa</taxon>
        <taxon>Arthropoda</taxon>
        <taxon>Hexapoda</taxon>
        <taxon>Insecta</taxon>
        <taxon>Pterygota</taxon>
        <taxon>Neoptera</taxon>
        <taxon>Endopterygota</taxon>
        <taxon>Diptera</taxon>
        <taxon>Nematocera</taxon>
        <taxon>Chironomoidea</taxon>
        <taxon>Ceratopogonidae</taxon>
        <taxon>Ceratopogoninae</taxon>
        <taxon>Culicoides</taxon>
        <taxon>Monoculicoides</taxon>
    </lineage>
</organism>
<proteinExistence type="predicted"/>
<keyword evidence="1" id="KW-0597">Phosphoprotein</keyword>
<evidence type="ECO:0000256" key="3">
    <source>
        <dbReference type="SAM" id="Coils"/>
    </source>
</evidence>
<dbReference type="Gene3D" id="2.130.10.10">
    <property type="entry name" value="YVTN repeat-like/Quinoprotein amine dehydrogenase"/>
    <property type="match status" value="1"/>
</dbReference>
<accession>A0A336LAB1</accession>
<dbReference type="GO" id="GO:0005085">
    <property type="term" value="F:guanyl-nucleotide exchange factor activity"/>
    <property type="evidence" value="ECO:0007669"/>
    <property type="project" value="UniProtKB-KW"/>
</dbReference>
<dbReference type="PANTHER" id="PTHR12877">
    <property type="entry name" value="RHO GUANINE NUCLEOTIDE EXCHANGE FACTOR"/>
    <property type="match status" value="1"/>
</dbReference>
<reference evidence="6" key="2">
    <citation type="submission" date="2018-07" db="EMBL/GenBank/DDBJ databases">
        <authorList>
            <person name="Quirk P.G."/>
            <person name="Krulwich T.A."/>
        </authorList>
    </citation>
    <scope>NUCLEOTIDE SEQUENCE</scope>
</reference>
<dbReference type="EMBL" id="UFQS01002354">
    <property type="protein sequence ID" value="SSX13851.1"/>
    <property type="molecule type" value="Genomic_DNA"/>
</dbReference>
<feature type="compositionally biased region" description="Polar residues" evidence="4">
    <location>
        <begin position="176"/>
        <end position="185"/>
    </location>
</feature>
<dbReference type="AlphaFoldDB" id="A0A336LAB1"/>
<dbReference type="SUPFAM" id="SSF50978">
    <property type="entry name" value="WD40 repeat-like"/>
    <property type="match status" value="1"/>
</dbReference>
<gene>
    <name evidence="5" type="primary">CSON006212</name>
</gene>
<evidence type="ECO:0000256" key="4">
    <source>
        <dbReference type="SAM" id="MobiDB-lite"/>
    </source>
</evidence>
<feature type="region of interest" description="Disordered" evidence="4">
    <location>
        <begin position="142"/>
        <end position="217"/>
    </location>
</feature>
<evidence type="ECO:0000256" key="2">
    <source>
        <dbReference type="ARBA" id="ARBA00022658"/>
    </source>
</evidence>
<dbReference type="InterPro" id="IPR036322">
    <property type="entry name" value="WD40_repeat_dom_sf"/>
</dbReference>
<reference evidence="5" key="1">
    <citation type="submission" date="2018-04" db="EMBL/GenBank/DDBJ databases">
        <authorList>
            <person name="Go L.Y."/>
            <person name="Mitchell J.A."/>
        </authorList>
    </citation>
    <scope>NUCLEOTIDE SEQUENCE</scope>
    <source>
        <tissue evidence="5">Whole organism</tissue>
    </source>
</reference>
<evidence type="ECO:0000313" key="6">
    <source>
        <dbReference type="EMBL" id="SSX33271.1"/>
    </source>
</evidence>
<sequence>MKEIEQLTEDCNKLQQISELTVSLRCQHQVLEDTIRDLQREIQRQLNDRQSNDSQLSQLELTLNSPTGAQTMTVVFSKPEKRTQWEETFTDAKQKLATSVEKHPTPEFISSVPIRKTRAVMVMLDNISIEDAAQQLKKLQLNNKTQQSTDEDDTDNVQLESSSSSDDSEGENSCDKSTNNQTPAQSDPIVIPQHQQQDSIGSNSGLGDESENNQNQSTMWLGTEDGCIHVYNCTDNIRIKKNKIKIQHVSAVYSILYLDNRVFVSLANGDILIYTRDVNGWNTTSPLHISVGTVTEPVTKLLNVAGKIWCSIQGIIKVLNTSSLHVENQIQISNDSKPITNMATLSNCVWISIQNSAHIKCFHSTSYDLLFEVNLAPSVNKMLSNCDDIIRQHKAACLRVTSLLACKDLIWVGTSAGVLLTIPAQGLCQGSPIPAVTGIPHGHTGHVRFLTTVETTSLIDENAKRLSMHGKTKPEITKTLVISGGDGYEDFRSSGNNTMSEIAGREDSTNHLLLWDV</sequence>
<evidence type="ECO:0000313" key="5">
    <source>
        <dbReference type="EMBL" id="SSX13851.1"/>
    </source>
</evidence>
<protein>
    <submittedName>
        <fullName evidence="5">CSON006212 protein</fullName>
    </submittedName>
</protein>
<dbReference type="PANTHER" id="PTHR12877:SF15">
    <property type="entry name" value="RHO GUANINE NUCLEOTIDE EXCHANGE FACTOR 17"/>
    <property type="match status" value="1"/>
</dbReference>
<feature type="coiled-coil region" evidence="3">
    <location>
        <begin position="21"/>
        <end position="55"/>
    </location>
</feature>
<evidence type="ECO:0000256" key="1">
    <source>
        <dbReference type="ARBA" id="ARBA00022553"/>
    </source>
</evidence>
<name>A0A336LAB1_CULSO</name>
<dbReference type="InterPro" id="IPR015943">
    <property type="entry name" value="WD40/YVTN_repeat-like_dom_sf"/>
</dbReference>
<dbReference type="GO" id="GO:0030036">
    <property type="term" value="P:actin cytoskeleton organization"/>
    <property type="evidence" value="ECO:0007669"/>
    <property type="project" value="TreeGrafter"/>
</dbReference>
<dbReference type="VEuPathDB" id="VectorBase:CSON006212"/>
<dbReference type="InterPro" id="IPR039919">
    <property type="entry name" value="ARHGEF10/ARHGEF17"/>
</dbReference>
<feature type="compositionally biased region" description="Polar residues" evidence="4">
    <location>
        <begin position="193"/>
        <end position="205"/>
    </location>
</feature>
<dbReference type="EMBL" id="UFQT01002354">
    <property type="protein sequence ID" value="SSX33271.1"/>
    <property type="molecule type" value="Genomic_DNA"/>
</dbReference>